<feature type="compositionally biased region" description="Polar residues" evidence="17">
    <location>
        <begin position="476"/>
        <end position="490"/>
    </location>
</feature>
<dbReference type="Pfam" id="PF12130">
    <property type="entry name" value="bMERB_dom"/>
    <property type="match status" value="1"/>
</dbReference>
<keyword evidence="11 16" id="KW-0440">LIM domain</keyword>
<dbReference type="AlphaFoldDB" id="A0AAD1WIV6"/>
<dbReference type="PANTHER" id="PTHR23167">
    <property type="entry name" value="CALPONIN HOMOLOGY DOMAIN-CONTAINING PROTEIN DDB_G0272472-RELATED"/>
    <property type="match status" value="1"/>
</dbReference>
<feature type="region of interest" description="Disordered" evidence="17">
    <location>
        <begin position="1008"/>
        <end position="1048"/>
    </location>
</feature>
<protein>
    <submittedName>
        <fullName evidence="21">MICAL 2</fullName>
    </submittedName>
</protein>
<evidence type="ECO:0000259" key="20">
    <source>
        <dbReference type="PROSITE" id="PS51848"/>
    </source>
</evidence>
<keyword evidence="10 16" id="KW-0862">Zinc</keyword>
<feature type="compositionally biased region" description="Polar residues" evidence="17">
    <location>
        <begin position="274"/>
        <end position="293"/>
    </location>
</feature>
<feature type="compositionally biased region" description="Basic and acidic residues" evidence="17">
    <location>
        <begin position="670"/>
        <end position="685"/>
    </location>
</feature>
<evidence type="ECO:0000256" key="1">
    <source>
        <dbReference type="ARBA" id="ARBA00004172"/>
    </source>
</evidence>
<dbReference type="FunFam" id="1.10.418.10:FF:000055">
    <property type="entry name" value="MICAL-like protein 2"/>
    <property type="match status" value="1"/>
</dbReference>
<dbReference type="GO" id="GO:0042995">
    <property type="term" value="C:cell projection"/>
    <property type="evidence" value="ECO:0007669"/>
    <property type="project" value="UniProtKB-SubCell"/>
</dbReference>
<feature type="compositionally biased region" description="Polar residues" evidence="17">
    <location>
        <begin position="838"/>
        <end position="849"/>
    </location>
</feature>
<feature type="compositionally biased region" description="Basic and acidic residues" evidence="17">
    <location>
        <begin position="1008"/>
        <end position="1028"/>
    </location>
</feature>
<feature type="compositionally biased region" description="Basic and acidic residues" evidence="17">
    <location>
        <begin position="761"/>
        <end position="771"/>
    </location>
</feature>
<keyword evidence="22" id="KW-1185">Reference proteome</keyword>
<feature type="region of interest" description="Disordered" evidence="17">
    <location>
        <begin position="122"/>
        <end position="158"/>
    </location>
</feature>
<dbReference type="SMART" id="SM00132">
    <property type="entry name" value="LIM"/>
    <property type="match status" value="1"/>
</dbReference>
<evidence type="ECO:0000256" key="16">
    <source>
        <dbReference type="PROSITE-ProRule" id="PRU00125"/>
    </source>
</evidence>
<feature type="compositionally biased region" description="Low complexity" evidence="17">
    <location>
        <begin position="596"/>
        <end position="611"/>
    </location>
</feature>
<feature type="compositionally biased region" description="Polar residues" evidence="17">
    <location>
        <begin position="711"/>
        <end position="724"/>
    </location>
</feature>
<dbReference type="EMBL" id="OW240918">
    <property type="protein sequence ID" value="CAH2307292.1"/>
    <property type="molecule type" value="Genomic_DNA"/>
</dbReference>
<dbReference type="PROSITE" id="PS50023">
    <property type="entry name" value="LIM_DOMAIN_2"/>
    <property type="match status" value="1"/>
</dbReference>
<evidence type="ECO:0000256" key="17">
    <source>
        <dbReference type="SAM" id="MobiDB-lite"/>
    </source>
</evidence>
<dbReference type="CDD" id="cd21253">
    <property type="entry name" value="CH_MICALL2"/>
    <property type="match status" value="1"/>
</dbReference>
<feature type="domain" description="BMERB" evidence="20">
    <location>
        <begin position="862"/>
        <end position="1009"/>
    </location>
</feature>
<comment type="subcellular location">
    <subcellularLocation>
        <location evidence="2">Cell membrane</location>
        <topology evidence="2">Peripheral membrane protein</topology>
    </subcellularLocation>
    <subcellularLocation>
        <location evidence="4">Cell projection</location>
    </subcellularLocation>
    <subcellularLocation>
        <location evidence="3">Cytoplasm</location>
        <location evidence="3">Cytoskeleton</location>
    </subcellularLocation>
    <subcellularLocation>
        <location evidence="1">Recycling endosome</location>
    </subcellularLocation>
</comment>
<dbReference type="Gene3D" id="2.10.110.10">
    <property type="entry name" value="Cysteine Rich Protein"/>
    <property type="match status" value="1"/>
</dbReference>
<dbReference type="PROSITE" id="PS50021">
    <property type="entry name" value="CH"/>
    <property type="match status" value="1"/>
</dbReference>
<evidence type="ECO:0000256" key="9">
    <source>
        <dbReference type="ARBA" id="ARBA00022753"/>
    </source>
</evidence>
<keyword evidence="15" id="KW-0966">Cell projection</keyword>
<feature type="compositionally biased region" description="Polar residues" evidence="17">
    <location>
        <begin position="422"/>
        <end position="434"/>
    </location>
</feature>
<feature type="compositionally biased region" description="Low complexity" evidence="17">
    <location>
        <begin position="435"/>
        <end position="445"/>
    </location>
</feature>
<dbReference type="PROSITE" id="PS00478">
    <property type="entry name" value="LIM_DOMAIN_1"/>
    <property type="match status" value="1"/>
</dbReference>
<name>A0AAD1WIV6_PELCU</name>
<dbReference type="InterPro" id="IPR022735">
    <property type="entry name" value="bMERB_dom"/>
</dbReference>
<keyword evidence="13" id="KW-0472">Membrane</keyword>
<feature type="domain" description="Calponin-homology (CH)" evidence="18">
    <location>
        <begin position="1"/>
        <end position="107"/>
    </location>
</feature>
<feature type="region of interest" description="Disordered" evidence="17">
    <location>
        <begin position="257"/>
        <end position="293"/>
    </location>
</feature>
<keyword evidence="7" id="KW-0597">Phosphoprotein</keyword>
<dbReference type="Proteomes" id="UP001295444">
    <property type="component" value="Chromosome 07"/>
</dbReference>
<evidence type="ECO:0000313" key="22">
    <source>
        <dbReference type="Proteomes" id="UP001295444"/>
    </source>
</evidence>
<dbReference type="Pfam" id="PF00412">
    <property type="entry name" value="LIM"/>
    <property type="match status" value="1"/>
</dbReference>
<organism evidence="21 22">
    <name type="scientific">Pelobates cultripes</name>
    <name type="common">Western spadefoot toad</name>
    <dbReference type="NCBI Taxonomy" id="61616"/>
    <lineage>
        <taxon>Eukaryota</taxon>
        <taxon>Metazoa</taxon>
        <taxon>Chordata</taxon>
        <taxon>Craniata</taxon>
        <taxon>Vertebrata</taxon>
        <taxon>Euteleostomi</taxon>
        <taxon>Amphibia</taxon>
        <taxon>Batrachia</taxon>
        <taxon>Anura</taxon>
        <taxon>Pelobatoidea</taxon>
        <taxon>Pelobatidae</taxon>
        <taxon>Pelobates</taxon>
    </lineage>
</organism>
<dbReference type="SMART" id="SM01203">
    <property type="entry name" value="DUF3585"/>
    <property type="match status" value="1"/>
</dbReference>
<dbReference type="CDD" id="cd09444">
    <property type="entry name" value="LIM_Mical_like_1"/>
    <property type="match status" value="1"/>
</dbReference>
<evidence type="ECO:0000256" key="10">
    <source>
        <dbReference type="ARBA" id="ARBA00022833"/>
    </source>
</evidence>
<dbReference type="SMART" id="SM00033">
    <property type="entry name" value="CH"/>
    <property type="match status" value="1"/>
</dbReference>
<feature type="domain" description="LIM zinc-binding" evidence="19">
    <location>
        <begin position="180"/>
        <end position="242"/>
    </location>
</feature>
<dbReference type="InterPro" id="IPR036872">
    <property type="entry name" value="CH_dom_sf"/>
</dbReference>
<keyword evidence="14" id="KW-0206">Cytoskeleton</keyword>
<feature type="region of interest" description="Disordered" evidence="17">
    <location>
        <begin position="356"/>
        <end position="383"/>
    </location>
</feature>
<evidence type="ECO:0000256" key="6">
    <source>
        <dbReference type="ARBA" id="ARBA00022490"/>
    </source>
</evidence>
<dbReference type="InterPro" id="IPR001715">
    <property type="entry name" value="CH_dom"/>
</dbReference>
<evidence type="ECO:0000256" key="7">
    <source>
        <dbReference type="ARBA" id="ARBA00022553"/>
    </source>
</evidence>
<feature type="compositionally biased region" description="Basic and acidic residues" evidence="17">
    <location>
        <begin position="411"/>
        <end position="420"/>
    </location>
</feature>
<dbReference type="GO" id="GO:0046872">
    <property type="term" value="F:metal ion binding"/>
    <property type="evidence" value="ECO:0007669"/>
    <property type="project" value="UniProtKB-KW"/>
</dbReference>
<evidence type="ECO:0000256" key="3">
    <source>
        <dbReference type="ARBA" id="ARBA00004245"/>
    </source>
</evidence>
<evidence type="ECO:0000256" key="13">
    <source>
        <dbReference type="ARBA" id="ARBA00023136"/>
    </source>
</evidence>
<evidence type="ECO:0000256" key="14">
    <source>
        <dbReference type="ARBA" id="ARBA00023212"/>
    </source>
</evidence>
<feature type="compositionally biased region" description="Basic and acidic residues" evidence="17">
    <location>
        <begin position="645"/>
        <end position="655"/>
    </location>
</feature>
<keyword evidence="9" id="KW-0967">Endosome</keyword>
<dbReference type="SUPFAM" id="SSF47576">
    <property type="entry name" value="Calponin-homology domain, CH-domain"/>
    <property type="match status" value="1"/>
</dbReference>
<dbReference type="GO" id="GO:0055037">
    <property type="term" value="C:recycling endosome"/>
    <property type="evidence" value="ECO:0007669"/>
    <property type="project" value="UniProtKB-SubCell"/>
</dbReference>
<dbReference type="PANTHER" id="PTHR23167:SF87">
    <property type="entry name" value="MICAL-LIKE PROTEIN 2"/>
    <property type="match status" value="1"/>
</dbReference>
<evidence type="ECO:0000256" key="12">
    <source>
        <dbReference type="ARBA" id="ARBA00023054"/>
    </source>
</evidence>
<sequence length="1048" mass="115629">MAAIKALQQWCKQQCDGYRDVSITNMTTSFRDGLAFCAILHKHRPDLINFNSLSKENVYENNHLAFHVAEEKLGIPALLDAEDMVSLRVPDRLSILTYVSQYYNYFHGRSPIGGLGAVKRPPPDTIEEHAGKKVTSHTPALQPQPAPRTNPSILNKNSVVENPPVRAGIKEINSNGMISSNCTICGNHVHLVQRHMADGKLYHRNCFKCKQCSRTLQPGSYKIGDDPGTFICINHHPSTTSPVTSNTSPSGPYKPVTGQNGPRFTSPAVKEQNNKTPTSKFSSITNSVQNETPNRTAMGFGGSNKSSPNIGISTGQSDKVTHDYQMPANKESPSIASTNTPEMTNRTAVGFYKTHKETPSAVKATGPENTPKAAPNNVTNRAPLNIPAQAYLQSLKEKNNTNSSLHQHTPAQKESKKEPETFGQQTKPSNAITVSSSFSGKWSPSPVVKNQPKDDFSSPKPSSSTAKIKEARDKFFQSTPAVVEPKNNQPPAGKESPKIAVSNGPGRSLAITSVTKKPEENTDKDKARNLILKAIPKSPSGTDESKSGVFPQRNMDTPQSVSKPPGLKEEPKRPVPKERKSKMPATVSKPEPPKSTPTVTVTKGTATPTPEKNSIPNTSGPSSNVKVQKGDDPPPKAQMPSSKVSKAEGPEDWRSMLKSVNTRPSIEGAQLEKEKSHLRVEDKTSQKKPVSINSTVTVNINTNSPGKENKPSQLIATPTATSQVAKGGEKAPTVIVTITPNLPASGKDHKSNQRPTSPAESHQEDKKEEKAASTSTPSRKKLLPAKVDLISDWPQPKLKWQDEGPSSDTEPPKWRPHLSNNTNTSSTNNTKLPPLVTNGDSNIKTSNYKPPNFMDNKKGTSQNKLNSEYIPEEYIQQELQIIEQELDYLELRGVDLEKQLRSSDGDDSEDALMVDWFKLIHEKQLLLRRESELNYISRTQVLESQQLDVETELRNLMNKPESLKTAKETEREKELLEKYLLIVNDRSEIIECLDEDRIREKEEDEVMKAMIEKHSADPQQKESPEPNLKRRSRFSISGLFKGKDKNKT</sequence>
<evidence type="ECO:0000256" key="11">
    <source>
        <dbReference type="ARBA" id="ARBA00023038"/>
    </source>
</evidence>
<keyword evidence="5" id="KW-1003">Cell membrane</keyword>
<proteinExistence type="predicted"/>
<feature type="region of interest" description="Disordered" evidence="17">
    <location>
        <begin position="401"/>
        <end position="857"/>
    </location>
</feature>
<feature type="compositionally biased region" description="Polar residues" evidence="17">
    <location>
        <begin position="149"/>
        <end position="158"/>
    </location>
</feature>
<dbReference type="Pfam" id="PF00307">
    <property type="entry name" value="CH"/>
    <property type="match status" value="1"/>
</dbReference>
<evidence type="ECO:0000259" key="18">
    <source>
        <dbReference type="PROSITE" id="PS50021"/>
    </source>
</evidence>
<dbReference type="InterPro" id="IPR050540">
    <property type="entry name" value="F-actin_Monoox_Mical"/>
</dbReference>
<evidence type="ECO:0000256" key="4">
    <source>
        <dbReference type="ARBA" id="ARBA00004316"/>
    </source>
</evidence>
<feature type="compositionally biased region" description="Polar residues" evidence="17">
    <location>
        <begin position="401"/>
        <end position="410"/>
    </location>
</feature>
<reference evidence="21" key="1">
    <citation type="submission" date="2022-03" db="EMBL/GenBank/DDBJ databases">
        <authorList>
            <person name="Alioto T."/>
            <person name="Alioto T."/>
            <person name="Gomez Garrido J."/>
        </authorList>
    </citation>
    <scope>NUCLEOTIDE SEQUENCE</scope>
</reference>
<evidence type="ECO:0000256" key="8">
    <source>
        <dbReference type="ARBA" id="ARBA00022723"/>
    </source>
</evidence>
<accession>A0AAD1WIV6</accession>
<evidence type="ECO:0000256" key="2">
    <source>
        <dbReference type="ARBA" id="ARBA00004202"/>
    </source>
</evidence>
<evidence type="ECO:0000256" key="5">
    <source>
        <dbReference type="ARBA" id="ARBA00022475"/>
    </source>
</evidence>
<keyword evidence="6" id="KW-0963">Cytoplasm</keyword>
<evidence type="ECO:0000313" key="21">
    <source>
        <dbReference type="EMBL" id="CAH2307292.1"/>
    </source>
</evidence>
<gene>
    <name evidence="21" type="ORF">PECUL_23A047998</name>
</gene>
<dbReference type="GO" id="GO:0005886">
    <property type="term" value="C:plasma membrane"/>
    <property type="evidence" value="ECO:0007669"/>
    <property type="project" value="UniProtKB-SubCell"/>
</dbReference>
<evidence type="ECO:0000259" key="19">
    <source>
        <dbReference type="PROSITE" id="PS50023"/>
    </source>
</evidence>
<keyword evidence="12" id="KW-0175">Coiled coil</keyword>
<feature type="compositionally biased region" description="Low complexity" evidence="17">
    <location>
        <begin position="819"/>
        <end position="830"/>
    </location>
</feature>
<feature type="compositionally biased region" description="Low complexity" evidence="17">
    <location>
        <begin position="690"/>
        <end position="704"/>
    </location>
</feature>
<feature type="compositionally biased region" description="Basic and acidic residues" evidence="17">
    <location>
        <begin position="516"/>
        <end position="528"/>
    </location>
</feature>
<dbReference type="SUPFAM" id="SSF57716">
    <property type="entry name" value="Glucocorticoid receptor-like (DNA-binding domain)"/>
    <property type="match status" value="2"/>
</dbReference>
<dbReference type="GO" id="GO:0005856">
    <property type="term" value="C:cytoskeleton"/>
    <property type="evidence" value="ECO:0007669"/>
    <property type="project" value="UniProtKB-SubCell"/>
</dbReference>
<dbReference type="Gene3D" id="1.10.418.10">
    <property type="entry name" value="Calponin-like domain"/>
    <property type="match status" value="1"/>
</dbReference>
<feature type="compositionally biased region" description="Polar residues" evidence="17">
    <location>
        <begin position="612"/>
        <end position="626"/>
    </location>
</feature>
<keyword evidence="8 16" id="KW-0479">Metal-binding</keyword>
<dbReference type="InterPro" id="IPR001781">
    <property type="entry name" value="Znf_LIM"/>
</dbReference>
<dbReference type="PROSITE" id="PS51848">
    <property type="entry name" value="BMERB"/>
    <property type="match status" value="1"/>
</dbReference>
<feature type="compositionally biased region" description="Basic and acidic residues" evidence="17">
    <location>
        <begin position="566"/>
        <end position="578"/>
    </location>
</feature>
<evidence type="ECO:0000256" key="15">
    <source>
        <dbReference type="ARBA" id="ARBA00023273"/>
    </source>
</evidence>